<dbReference type="InterPro" id="IPR029058">
    <property type="entry name" value="AB_hydrolase_fold"/>
</dbReference>
<dbReference type="GO" id="GO:0004252">
    <property type="term" value="F:serine-type endopeptidase activity"/>
    <property type="evidence" value="ECO:0007669"/>
    <property type="project" value="TreeGrafter"/>
</dbReference>
<evidence type="ECO:0000313" key="3">
    <source>
        <dbReference type="EMBL" id="NDJ98357.1"/>
    </source>
</evidence>
<protein>
    <submittedName>
        <fullName evidence="3">Acylamino-acid-releasing enzyme (Trinotate prediction)</fullName>
    </submittedName>
</protein>
<accession>A0A6B2G470</accession>
<evidence type="ECO:0000256" key="1">
    <source>
        <dbReference type="ARBA" id="ARBA00022801"/>
    </source>
</evidence>
<dbReference type="SUPFAM" id="SSF53474">
    <property type="entry name" value="alpha/beta-Hydrolases"/>
    <property type="match status" value="1"/>
</dbReference>
<keyword evidence="1" id="KW-0378">Hydrolase</keyword>
<sequence>MYSGTDIPEWVLTETGGDYSSTLCLDSEKLSKLYKSSPIFYADCILCPVLLLLGSEDKRVPMQQGMLLYRTLKSRKANVNVHVYKDFHALDSVDTERSCAYEITHFLLKHAH</sequence>
<dbReference type="PANTHER" id="PTHR42776">
    <property type="entry name" value="SERINE PEPTIDASE S9 FAMILY MEMBER"/>
    <property type="match status" value="1"/>
</dbReference>
<dbReference type="InterPro" id="IPR001375">
    <property type="entry name" value="Peptidase_S9_cat"/>
</dbReference>
<dbReference type="EMBL" id="GHBR01005127">
    <property type="protein sequence ID" value="NDJ98357.1"/>
    <property type="molecule type" value="Transcribed_RNA"/>
</dbReference>
<dbReference type="PANTHER" id="PTHR42776:SF4">
    <property type="entry name" value="ACYLAMINO-ACID-RELEASING ENZYME"/>
    <property type="match status" value="1"/>
</dbReference>
<dbReference type="Pfam" id="PF00326">
    <property type="entry name" value="Peptidase_S9"/>
    <property type="match status" value="1"/>
</dbReference>
<dbReference type="GO" id="GO:0006508">
    <property type="term" value="P:proteolysis"/>
    <property type="evidence" value="ECO:0007669"/>
    <property type="project" value="InterPro"/>
</dbReference>
<organism evidence="3">
    <name type="scientific">Myxobolus squamalis</name>
    <name type="common">Myxosporean</name>
    <dbReference type="NCBI Taxonomy" id="59785"/>
    <lineage>
        <taxon>Eukaryota</taxon>
        <taxon>Metazoa</taxon>
        <taxon>Cnidaria</taxon>
        <taxon>Myxozoa</taxon>
        <taxon>Myxosporea</taxon>
        <taxon>Bivalvulida</taxon>
        <taxon>Platysporina</taxon>
        <taxon>Myxobolidae</taxon>
        <taxon>Myxobolus</taxon>
    </lineage>
</organism>
<name>A0A6B2G470_MYXSQ</name>
<evidence type="ECO:0000259" key="2">
    <source>
        <dbReference type="Pfam" id="PF00326"/>
    </source>
</evidence>
<dbReference type="Gene3D" id="3.40.50.1820">
    <property type="entry name" value="alpha/beta hydrolase"/>
    <property type="match status" value="1"/>
</dbReference>
<dbReference type="AlphaFoldDB" id="A0A6B2G470"/>
<feature type="domain" description="Peptidase S9 prolyl oligopeptidase catalytic" evidence="2">
    <location>
        <begin position="29"/>
        <end position="110"/>
    </location>
</feature>
<proteinExistence type="predicted"/>
<reference evidence="3" key="1">
    <citation type="submission" date="2018-11" db="EMBL/GenBank/DDBJ databases">
        <title>Myxobolus squamalis genome and transcriptome.</title>
        <authorList>
            <person name="Yahalomi D."/>
            <person name="Atkinson S.D."/>
            <person name="Neuhof M."/>
            <person name="Chang E.S."/>
            <person name="Philippe H."/>
            <person name="Cartwright P."/>
            <person name="Bartholomew J.L."/>
            <person name="Huchon D."/>
        </authorList>
    </citation>
    <scope>NUCLEOTIDE SEQUENCE</scope>
    <source>
        <strain evidence="3">71B08</strain>
        <tissue evidence="3">Whole</tissue>
    </source>
</reference>